<feature type="binding site" evidence="9">
    <location>
        <position position="156"/>
    </location>
    <ligand>
        <name>substrate</name>
    </ligand>
</feature>
<feature type="binding site" evidence="9">
    <location>
        <begin position="42"/>
        <end position="43"/>
    </location>
    <ligand>
        <name>substrate</name>
    </ligand>
</feature>
<evidence type="ECO:0000313" key="12">
    <source>
        <dbReference type="Proteomes" id="UP001499988"/>
    </source>
</evidence>
<dbReference type="PIRSF" id="PIRSF000728">
    <property type="entry name" value="NAGK"/>
    <property type="match status" value="1"/>
</dbReference>
<dbReference type="PANTHER" id="PTHR23342:SF0">
    <property type="entry name" value="N-ACETYLGLUTAMATE SYNTHASE, MITOCHONDRIAL"/>
    <property type="match status" value="1"/>
</dbReference>
<feature type="binding site" evidence="9">
    <location>
        <position position="64"/>
    </location>
    <ligand>
        <name>substrate</name>
    </ligand>
</feature>
<dbReference type="GO" id="GO:0016301">
    <property type="term" value="F:kinase activity"/>
    <property type="evidence" value="ECO:0007669"/>
    <property type="project" value="UniProtKB-KW"/>
</dbReference>
<keyword evidence="5 9" id="KW-0547">Nucleotide-binding</keyword>
<keyword evidence="2 9" id="KW-0055">Arginine biosynthesis</keyword>
<dbReference type="SUPFAM" id="SSF53633">
    <property type="entry name" value="Carbamate kinase-like"/>
    <property type="match status" value="1"/>
</dbReference>
<evidence type="ECO:0000256" key="6">
    <source>
        <dbReference type="ARBA" id="ARBA00022777"/>
    </source>
</evidence>
<dbReference type="HAMAP" id="MF_00082">
    <property type="entry name" value="ArgB"/>
    <property type="match status" value="1"/>
</dbReference>
<evidence type="ECO:0000256" key="9">
    <source>
        <dbReference type="HAMAP-Rule" id="MF_00082"/>
    </source>
</evidence>
<keyword evidence="6 9" id="KW-0418">Kinase</keyword>
<accession>A0ABP9FHM2</accession>
<feature type="site" description="Transition state stabilizer" evidence="9">
    <location>
        <position position="215"/>
    </location>
</feature>
<organism evidence="11 12">
    <name type="scientific">Ferrimonas pelagia</name>
    <dbReference type="NCBI Taxonomy" id="1177826"/>
    <lineage>
        <taxon>Bacteria</taxon>
        <taxon>Pseudomonadati</taxon>
        <taxon>Pseudomonadota</taxon>
        <taxon>Gammaproteobacteria</taxon>
        <taxon>Alteromonadales</taxon>
        <taxon>Ferrimonadaceae</taxon>
        <taxon>Ferrimonas</taxon>
    </lineage>
</organism>
<evidence type="ECO:0000256" key="2">
    <source>
        <dbReference type="ARBA" id="ARBA00022571"/>
    </source>
</evidence>
<dbReference type="InterPro" id="IPR037528">
    <property type="entry name" value="ArgB"/>
</dbReference>
<keyword evidence="4 9" id="KW-0808">Transferase</keyword>
<proteinExistence type="inferred from homology"/>
<dbReference type="PANTHER" id="PTHR23342">
    <property type="entry name" value="N-ACETYLGLUTAMATE SYNTHASE"/>
    <property type="match status" value="1"/>
</dbReference>
<evidence type="ECO:0000259" key="10">
    <source>
        <dbReference type="Pfam" id="PF00696"/>
    </source>
</evidence>
<comment type="function">
    <text evidence="9">Catalyzes the ATP-dependent phosphorylation of N-acetyl-L-glutamate.</text>
</comment>
<keyword evidence="7 9" id="KW-0067">ATP-binding</keyword>
<evidence type="ECO:0000313" key="11">
    <source>
        <dbReference type="EMBL" id="GAA4900801.1"/>
    </source>
</evidence>
<dbReference type="PRINTS" id="PR00474">
    <property type="entry name" value="GLU5KINASE"/>
</dbReference>
<comment type="similarity">
    <text evidence="9">Belongs to the acetylglutamate kinase family. ArgB subfamily.</text>
</comment>
<comment type="caution">
    <text evidence="11">The sequence shown here is derived from an EMBL/GenBank/DDBJ whole genome shotgun (WGS) entry which is preliminary data.</text>
</comment>
<evidence type="ECO:0000256" key="8">
    <source>
        <dbReference type="ARBA" id="ARBA00048141"/>
    </source>
</evidence>
<name>A0ABP9FHM2_9GAMM</name>
<comment type="pathway">
    <text evidence="1 9">Amino-acid biosynthesis; L-arginine biosynthesis; N(2)-acetyl-L-ornithine from L-glutamate: step 2/4.</text>
</comment>
<dbReference type="EMBL" id="BAABJZ010000103">
    <property type="protein sequence ID" value="GAA4900801.1"/>
    <property type="molecule type" value="Genomic_DNA"/>
</dbReference>
<dbReference type="InterPro" id="IPR001057">
    <property type="entry name" value="Glu/AcGlu_kinase"/>
</dbReference>
<evidence type="ECO:0000256" key="3">
    <source>
        <dbReference type="ARBA" id="ARBA00022605"/>
    </source>
</evidence>
<evidence type="ECO:0000256" key="5">
    <source>
        <dbReference type="ARBA" id="ARBA00022741"/>
    </source>
</evidence>
<feature type="domain" description="Aspartate/glutamate/uridylate kinase" evidence="10">
    <location>
        <begin position="2"/>
        <end position="232"/>
    </location>
</feature>
<comment type="subcellular location">
    <subcellularLocation>
        <location evidence="9">Cytoplasm</location>
    </subcellularLocation>
</comment>
<reference evidence="12" key="1">
    <citation type="journal article" date="2019" name="Int. J. Syst. Evol. Microbiol.">
        <title>The Global Catalogue of Microorganisms (GCM) 10K type strain sequencing project: providing services to taxonomists for standard genome sequencing and annotation.</title>
        <authorList>
            <consortium name="The Broad Institute Genomics Platform"/>
            <consortium name="The Broad Institute Genome Sequencing Center for Infectious Disease"/>
            <person name="Wu L."/>
            <person name="Ma J."/>
        </authorList>
    </citation>
    <scope>NUCLEOTIDE SEQUENCE [LARGE SCALE GENOMIC DNA]</scope>
    <source>
        <strain evidence="12">JCM 18401</strain>
    </source>
</reference>
<keyword evidence="9" id="KW-0963">Cytoplasm</keyword>
<dbReference type="InterPro" id="IPR001048">
    <property type="entry name" value="Asp/Glu/Uridylate_kinase"/>
</dbReference>
<evidence type="ECO:0000256" key="1">
    <source>
        <dbReference type="ARBA" id="ARBA00004828"/>
    </source>
</evidence>
<evidence type="ECO:0000256" key="7">
    <source>
        <dbReference type="ARBA" id="ARBA00022840"/>
    </source>
</evidence>
<keyword evidence="3 9" id="KW-0028">Amino-acid biosynthesis</keyword>
<dbReference type="InterPro" id="IPR036393">
    <property type="entry name" value="AceGlu_kinase-like_sf"/>
</dbReference>
<comment type="catalytic activity">
    <reaction evidence="8 9">
        <text>N-acetyl-L-glutamate + ATP = N-acetyl-L-glutamyl 5-phosphate + ADP</text>
        <dbReference type="Rhea" id="RHEA:14629"/>
        <dbReference type="ChEBI" id="CHEBI:30616"/>
        <dbReference type="ChEBI" id="CHEBI:44337"/>
        <dbReference type="ChEBI" id="CHEBI:57936"/>
        <dbReference type="ChEBI" id="CHEBI:456216"/>
        <dbReference type="EC" id="2.7.2.8"/>
    </reaction>
</comment>
<evidence type="ECO:0000256" key="4">
    <source>
        <dbReference type="ARBA" id="ARBA00022679"/>
    </source>
</evidence>
<dbReference type="Proteomes" id="UP001499988">
    <property type="component" value="Unassembled WGS sequence"/>
</dbReference>
<feature type="site" description="Transition state stabilizer" evidence="9">
    <location>
        <position position="7"/>
    </location>
</feature>
<dbReference type="EC" id="2.7.2.8" evidence="9"/>
<dbReference type="InterPro" id="IPR004662">
    <property type="entry name" value="AcgluKinase_fam"/>
</dbReference>
<protein>
    <recommendedName>
        <fullName evidence="9">Acetylglutamate kinase</fullName>
        <ecNumber evidence="9">2.7.2.8</ecNumber>
    </recommendedName>
    <alternativeName>
        <fullName evidence="9">N-acetyl-L-glutamate 5-phosphotransferase</fullName>
    </alternativeName>
    <alternativeName>
        <fullName evidence="9">NAG kinase</fullName>
        <shortName evidence="9">NAGK</shortName>
    </alternativeName>
</protein>
<dbReference type="NCBIfam" id="TIGR00761">
    <property type="entry name" value="argB"/>
    <property type="match status" value="1"/>
</dbReference>
<dbReference type="Gene3D" id="3.40.1160.10">
    <property type="entry name" value="Acetylglutamate kinase-like"/>
    <property type="match status" value="1"/>
</dbReference>
<sequence>MKTMVIKVGGALLACETGIARLFETLQGLQQGGWQLLLVHGGGIVVEQQLQANGFTSDKKQGLRITPAEQIPVVAGALAGTANTALVAAACKVGLVPVGLSLADGGMVQAQVLDPSLGCVGEVVAKASTLPDALLSAGMLPIISSIAVDETGQLLNVNADQAATAICQLLGAELTLLSDVSGVLDGKGQLIASLDQAGFEQQVALGVIAGGMKVKVEAALAAAKSINNCVRIASWRSPEQLAALLDGEPVGTAVQP</sequence>
<dbReference type="Pfam" id="PF00696">
    <property type="entry name" value="AA_kinase"/>
    <property type="match status" value="1"/>
</dbReference>
<gene>
    <name evidence="9 11" type="primary">argB</name>
    <name evidence="11" type="ORF">GCM10023333_38380</name>
</gene>
<keyword evidence="12" id="KW-1185">Reference proteome</keyword>
<dbReference type="RefSeq" id="WP_345337111.1">
    <property type="nucleotide sequence ID" value="NZ_BAABJZ010000103.1"/>
</dbReference>